<evidence type="ECO:0000313" key="2">
    <source>
        <dbReference type="Proteomes" id="UP001152888"/>
    </source>
</evidence>
<protein>
    <submittedName>
        <fullName evidence="1">Uncharacterized protein</fullName>
    </submittedName>
</protein>
<comment type="caution">
    <text evidence="1">The sequence shown here is derived from an EMBL/GenBank/DDBJ whole genome shotgun (WGS) entry which is preliminary data.</text>
</comment>
<accession>A0A9P0PPM1</accession>
<evidence type="ECO:0000313" key="1">
    <source>
        <dbReference type="EMBL" id="CAH1994061.1"/>
    </source>
</evidence>
<dbReference type="EMBL" id="CAKOFQ010007190">
    <property type="protein sequence ID" value="CAH1994061.1"/>
    <property type="molecule type" value="Genomic_DNA"/>
</dbReference>
<sequence length="34" mass="3606">MCACCIVHVAFPLSPISPYSPTVPNGCLDLSPSW</sequence>
<name>A0A9P0PPM1_ACAOB</name>
<organism evidence="1 2">
    <name type="scientific">Acanthoscelides obtectus</name>
    <name type="common">Bean weevil</name>
    <name type="synonym">Bruchus obtectus</name>
    <dbReference type="NCBI Taxonomy" id="200917"/>
    <lineage>
        <taxon>Eukaryota</taxon>
        <taxon>Metazoa</taxon>
        <taxon>Ecdysozoa</taxon>
        <taxon>Arthropoda</taxon>
        <taxon>Hexapoda</taxon>
        <taxon>Insecta</taxon>
        <taxon>Pterygota</taxon>
        <taxon>Neoptera</taxon>
        <taxon>Endopterygota</taxon>
        <taxon>Coleoptera</taxon>
        <taxon>Polyphaga</taxon>
        <taxon>Cucujiformia</taxon>
        <taxon>Chrysomeloidea</taxon>
        <taxon>Chrysomelidae</taxon>
        <taxon>Bruchinae</taxon>
        <taxon>Bruchini</taxon>
        <taxon>Acanthoscelides</taxon>
    </lineage>
</organism>
<gene>
    <name evidence="1" type="ORF">ACAOBT_LOCUS21896</name>
</gene>
<reference evidence="1" key="1">
    <citation type="submission" date="2022-03" db="EMBL/GenBank/DDBJ databases">
        <authorList>
            <person name="Sayadi A."/>
        </authorList>
    </citation>
    <scope>NUCLEOTIDE SEQUENCE</scope>
</reference>
<proteinExistence type="predicted"/>
<keyword evidence="2" id="KW-1185">Reference proteome</keyword>
<dbReference type="AlphaFoldDB" id="A0A9P0PPM1"/>
<dbReference type="Proteomes" id="UP001152888">
    <property type="component" value="Unassembled WGS sequence"/>
</dbReference>